<reference evidence="3 4" key="1">
    <citation type="submission" date="2019-02" db="EMBL/GenBank/DDBJ databases">
        <title>Deep-cultivation of Planctomycetes and their phenomic and genomic characterization uncovers novel biology.</title>
        <authorList>
            <person name="Wiegand S."/>
            <person name="Jogler M."/>
            <person name="Boedeker C."/>
            <person name="Pinto D."/>
            <person name="Vollmers J."/>
            <person name="Rivas-Marin E."/>
            <person name="Kohn T."/>
            <person name="Peeters S.H."/>
            <person name="Heuer A."/>
            <person name="Rast P."/>
            <person name="Oberbeckmann S."/>
            <person name="Bunk B."/>
            <person name="Jeske O."/>
            <person name="Meyerdierks A."/>
            <person name="Storesund J.E."/>
            <person name="Kallscheuer N."/>
            <person name="Luecker S."/>
            <person name="Lage O.M."/>
            <person name="Pohl T."/>
            <person name="Merkel B.J."/>
            <person name="Hornburger P."/>
            <person name="Mueller R.-W."/>
            <person name="Bruemmer F."/>
            <person name="Labrenz M."/>
            <person name="Spormann A.M."/>
            <person name="Op den Camp H."/>
            <person name="Overmann J."/>
            <person name="Amann R."/>
            <person name="Jetten M.S.M."/>
            <person name="Mascher T."/>
            <person name="Medema M.H."/>
            <person name="Devos D.P."/>
            <person name="Kaster A.-K."/>
            <person name="Ovreas L."/>
            <person name="Rohde M."/>
            <person name="Galperin M.Y."/>
            <person name="Jogler C."/>
        </authorList>
    </citation>
    <scope>NUCLEOTIDE SEQUENCE [LARGE SCALE GENOMIC DNA]</scope>
    <source>
        <strain evidence="3 4">K22_7</strain>
    </source>
</reference>
<evidence type="ECO:0000313" key="3">
    <source>
        <dbReference type="EMBL" id="QDT06261.1"/>
    </source>
</evidence>
<dbReference type="OrthoDB" id="243408at2"/>
<proteinExistence type="predicted"/>
<gene>
    <name evidence="3" type="ORF">K227x_46700</name>
</gene>
<dbReference type="InterPro" id="IPR049712">
    <property type="entry name" value="Poly_export"/>
</dbReference>
<dbReference type="PROSITE" id="PS51257">
    <property type="entry name" value="PROKAR_LIPOPROTEIN"/>
    <property type="match status" value="1"/>
</dbReference>
<dbReference type="PANTHER" id="PTHR33619:SF3">
    <property type="entry name" value="POLYSACCHARIDE EXPORT PROTEIN GFCE-RELATED"/>
    <property type="match status" value="1"/>
</dbReference>
<protein>
    <submittedName>
        <fullName evidence="3">Polysaccharide biosynthesis/export protein</fullName>
    </submittedName>
</protein>
<dbReference type="PANTHER" id="PTHR33619">
    <property type="entry name" value="POLYSACCHARIDE EXPORT PROTEIN GFCE-RELATED"/>
    <property type="match status" value="1"/>
</dbReference>
<feature type="domain" description="Polysaccharide export protein N-terminal" evidence="2">
    <location>
        <begin position="63"/>
        <end position="151"/>
    </location>
</feature>
<dbReference type="InterPro" id="IPR003715">
    <property type="entry name" value="Poly_export_N"/>
</dbReference>
<dbReference type="RefSeq" id="WP_145172782.1">
    <property type="nucleotide sequence ID" value="NZ_CP036525.1"/>
</dbReference>
<evidence type="ECO:0000313" key="4">
    <source>
        <dbReference type="Proteomes" id="UP000318538"/>
    </source>
</evidence>
<dbReference type="EMBL" id="CP036525">
    <property type="protein sequence ID" value="QDT06261.1"/>
    <property type="molecule type" value="Genomic_DNA"/>
</dbReference>
<organism evidence="3 4">
    <name type="scientific">Rubripirellula lacrimiformis</name>
    <dbReference type="NCBI Taxonomy" id="1930273"/>
    <lineage>
        <taxon>Bacteria</taxon>
        <taxon>Pseudomonadati</taxon>
        <taxon>Planctomycetota</taxon>
        <taxon>Planctomycetia</taxon>
        <taxon>Pirellulales</taxon>
        <taxon>Pirellulaceae</taxon>
        <taxon>Rubripirellula</taxon>
    </lineage>
</organism>
<evidence type="ECO:0000256" key="1">
    <source>
        <dbReference type="ARBA" id="ARBA00022729"/>
    </source>
</evidence>
<keyword evidence="4" id="KW-1185">Reference proteome</keyword>
<evidence type="ECO:0000259" key="2">
    <source>
        <dbReference type="Pfam" id="PF02563"/>
    </source>
</evidence>
<keyword evidence="1" id="KW-0732">Signal</keyword>
<dbReference type="KEGG" id="rlc:K227x_46700"/>
<dbReference type="Pfam" id="PF02563">
    <property type="entry name" value="Poly_export"/>
    <property type="match status" value="1"/>
</dbReference>
<dbReference type="AlphaFoldDB" id="A0A517NGL0"/>
<accession>A0A517NGL0</accession>
<sequence>MGELKGPSWSFGVALCGGCLLLCGCSSLTFPIKGTPASSISPSLRPERKSDLVRIDISRLSQPSPTAYRLDEGDVIGLFVETVLPFRKASEPPIAPPVVFPDASILRPAIGTPLAVASGGIITVPGAGLVSVKGLTFDEAAARIHAAYISRQMLDADSEVPSVTLISPRQIQVLVVREDTGGDGGGALRGNDREASGGPVLLEAYKNDVLNALMATGGLPGLRAKNEVRIYRRRTVEQSHLVTMDDLEITGMLYADGSSGHTSFQPSSDEWIDGPDKIIPLRKRRGEMIQLTAEDVILEEGDIVYVSNRDTEVFYTAGLLPPGEHLLPRDYDIDVFEAMSIAGYSYGASGSGGGLIGSVTVPPTQLFIFRDLGGGRETTIEVDLGTAIHCHSERLLIRPGDKLLLRHSRCEESTNLGMFTFFTYGLQQLFRN</sequence>
<dbReference type="GO" id="GO:0015159">
    <property type="term" value="F:polysaccharide transmembrane transporter activity"/>
    <property type="evidence" value="ECO:0007669"/>
    <property type="project" value="InterPro"/>
</dbReference>
<name>A0A517NGL0_9BACT</name>
<dbReference type="Proteomes" id="UP000318538">
    <property type="component" value="Chromosome"/>
</dbReference>